<evidence type="ECO:0000313" key="3">
    <source>
        <dbReference type="EMBL" id="BCE30517.1"/>
    </source>
</evidence>
<reference evidence="5" key="5">
    <citation type="submission" date="2020-05" db="EMBL/GenBank/DDBJ databases">
        <title>Complete genome sequence of Bradyrhizobium diazoefficiens XF6 isolated from soybean nodule.</title>
        <authorList>
            <person name="Noda R."/>
            <person name="Kakizaki K."/>
            <person name="Minamisawa K."/>
        </authorList>
    </citation>
    <scope>NUCLEOTIDE SEQUENCE</scope>
    <source>
        <strain evidence="5">XF6</strain>
    </source>
</reference>
<dbReference type="EMBL" id="AP023092">
    <property type="protein sequence ID" value="BCE30517.1"/>
    <property type="molecule type" value="Genomic_DNA"/>
</dbReference>
<reference evidence="2" key="1">
    <citation type="submission" date="2020-05" db="EMBL/GenBank/DDBJ databases">
        <title>Complete genome sequence of Bradyrhizobium diazoefficiens XF1 isolated from soybean nodule.</title>
        <authorList>
            <person name="Noda R."/>
            <person name="Kakizaki K."/>
            <person name="Minamisawa K."/>
        </authorList>
    </citation>
    <scope>NUCLEOTIDE SEQUENCE</scope>
    <source>
        <strain evidence="2">XF1</strain>
    </source>
</reference>
<organism evidence="6">
    <name type="scientific">Bradyrhizobium diazoefficiens</name>
    <dbReference type="NCBI Taxonomy" id="1355477"/>
    <lineage>
        <taxon>Bacteria</taxon>
        <taxon>Pseudomonadati</taxon>
        <taxon>Pseudomonadota</taxon>
        <taxon>Alphaproteobacteria</taxon>
        <taxon>Hyphomicrobiales</taxon>
        <taxon>Nitrobacteraceae</taxon>
        <taxon>Bradyrhizobium</taxon>
    </lineage>
</organism>
<reference evidence="6" key="6">
    <citation type="submission" date="2020-05" db="EMBL/GenBank/DDBJ databases">
        <title>Complete genome sequence of Bradyrhizobium diazoefficiens XF8 isolated from soybean nodule.</title>
        <authorList>
            <person name="Noda R."/>
            <person name="Kakizaki K."/>
            <person name="Minamisawa K."/>
        </authorList>
    </citation>
    <scope>NUCLEOTIDE SEQUENCE</scope>
    <source>
        <strain evidence="6">XF8</strain>
    </source>
</reference>
<keyword evidence="1" id="KW-1133">Transmembrane helix</keyword>
<feature type="transmembrane region" description="Helical" evidence="1">
    <location>
        <begin position="12"/>
        <end position="30"/>
    </location>
</feature>
<protein>
    <submittedName>
        <fullName evidence="6">Uncharacterized protein</fullName>
    </submittedName>
</protein>
<proteinExistence type="predicted"/>
<reference evidence="3" key="3">
    <citation type="submission" date="2020-05" db="EMBL/GenBank/DDBJ databases">
        <title>Complete genome sequence of Bradyrhizobium diazoefficiens XF2 isolated from soybean nodule.</title>
        <authorList>
            <person name="Noda R."/>
            <person name="Kakizaki K."/>
            <person name="Minamisawa K."/>
        </authorList>
    </citation>
    <scope>NUCLEOTIDE SEQUENCE</scope>
    <source>
        <strain evidence="3">XF2</strain>
    </source>
</reference>
<evidence type="ECO:0000313" key="7">
    <source>
        <dbReference type="EMBL" id="BCE91473.1"/>
    </source>
</evidence>
<dbReference type="EMBL" id="AP023091">
    <property type="protein sequence ID" value="BCE21708.1"/>
    <property type="molecule type" value="Genomic_DNA"/>
</dbReference>
<dbReference type="EMBL" id="AP023099">
    <property type="protein sequence ID" value="BCE91473.1"/>
    <property type="molecule type" value="Genomic_DNA"/>
</dbReference>
<accession>A0A810BHU2</accession>
<dbReference type="AlphaFoldDB" id="A0A810BHU2"/>
<gene>
    <name evidence="7" type="ORF">XF10B_42710</name>
    <name evidence="2" type="ORF">XF1B_43890</name>
    <name evidence="3" type="ORF">XF2B_42860</name>
    <name evidence="4" type="ORF">XF3B_42740</name>
    <name evidence="5" type="ORF">XF6B_43050</name>
    <name evidence="6" type="ORF">XF8B_53140</name>
</gene>
<evidence type="ECO:0000313" key="2">
    <source>
        <dbReference type="EMBL" id="BCE21708.1"/>
    </source>
</evidence>
<evidence type="ECO:0000256" key="1">
    <source>
        <dbReference type="SAM" id="Phobius"/>
    </source>
</evidence>
<keyword evidence="1" id="KW-0812">Transmembrane</keyword>
<reference evidence="7" key="2">
    <citation type="submission" date="2020-05" db="EMBL/GenBank/DDBJ databases">
        <title>Complete genome sequence of Bradyrhizobium diazoefficiens XF10 isolated from soybean nodule.</title>
        <authorList>
            <person name="Noda R."/>
            <person name="Kakizaki K."/>
            <person name="Minamisawa K."/>
        </authorList>
    </citation>
    <scope>NUCLEOTIDE SEQUENCE</scope>
    <source>
        <strain evidence="7">XF10</strain>
    </source>
</reference>
<name>A0A810BHU2_9BRAD</name>
<dbReference type="EMBL" id="AP023093">
    <property type="protein sequence ID" value="BCE39243.1"/>
    <property type="molecule type" value="Genomic_DNA"/>
</dbReference>
<reference evidence="4" key="4">
    <citation type="submission" date="2020-05" db="EMBL/GenBank/DDBJ databases">
        <title>Complete genome sequence of Bradyrhizobium diazoefficiens XF3 isolated from soybean nodule.</title>
        <authorList>
            <person name="Noda R."/>
            <person name="Kakizaki K."/>
            <person name="Minamisawa K."/>
        </authorList>
    </citation>
    <scope>NUCLEOTIDE SEQUENCE</scope>
    <source>
        <strain evidence="4">XF3</strain>
    </source>
</reference>
<sequence>MAIFCMKRTVKYIAIIAAVVVTAAAIWRGLDFAARLPPGAYTDQYPNLTKRPIQAVSAGPGTYDLFSVYGDVSAVCISFAG</sequence>
<evidence type="ECO:0000313" key="4">
    <source>
        <dbReference type="EMBL" id="BCE39243.1"/>
    </source>
</evidence>
<dbReference type="EMBL" id="AP023097">
    <property type="protein sequence ID" value="BCE75203.1"/>
    <property type="molecule type" value="Genomic_DNA"/>
</dbReference>
<evidence type="ECO:0000313" key="5">
    <source>
        <dbReference type="EMBL" id="BCE65506.1"/>
    </source>
</evidence>
<dbReference type="EMBL" id="AP023096">
    <property type="protein sequence ID" value="BCE65506.1"/>
    <property type="molecule type" value="Genomic_DNA"/>
</dbReference>
<evidence type="ECO:0000313" key="6">
    <source>
        <dbReference type="EMBL" id="BCE75203.1"/>
    </source>
</evidence>
<keyword evidence="1" id="KW-0472">Membrane</keyword>